<dbReference type="EMBL" id="JACOSL010000016">
    <property type="protein sequence ID" value="MBI1755922.1"/>
    <property type="molecule type" value="Genomic_DNA"/>
</dbReference>
<protein>
    <submittedName>
        <fullName evidence="3">CAP domain-containing protein</fullName>
    </submittedName>
</protein>
<keyword evidence="1" id="KW-0732">Signal</keyword>
<dbReference type="CDD" id="cd05379">
    <property type="entry name" value="CAP_bacterial"/>
    <property type="match status" value="1"/>
</dbReference>
<evidence type="ECO:0000313" key="3">
    <source>
        <dbReference type="EMBL" id="MBI1755922.1"/>
    </source>
</evidence>
<name>A0A931PTW9_FIMGI</name>
<feature type="chain" id="PRO_5037620086" evidence="1">
    <location>
        <begin position="27"/>
        <end position="384"/>
    </location>
</feature>
<sequence length="384" mass="41972">MRSARMLWPGALLLVVAASAAGLDHAAQAFTRFFGPKAAVRVVRPTLLWEVWPGEGSQVTSATMALDGAGVPAAYDLGRRMLAYEPSSPLAYGPHHVNCLVTIDGHYTLHKEWDFRVPAGALLALPEFTQIDGQILGEVNAIRSDYGLPAFEFDPRLAAAARAHSGYLSANSTTGHFEQPGHPGFVGDSPGARLEAFGYVYDSWECVNFGTLDITESVRSLFDAPYHRIPFLQPGRLMIGGGCVDRRLTLEFEMTKLSGTVVSPHAGERDVPTQWSSWERPNPLRMHPGAKVVGYPIVFSRFSPRQSRLVVQEAGLWSSDGSQVPLYLNTAANDDRLTFTAFLIPQQALRASTCYTAAVRAHTEDGEDVSGKWRFTTASAQPRR</sequence>
<evidence type="ECO:0000256" key="1">
    <source>
        <dbReference type="SAM" id="SignalP"/>
    </source>
</evidence>
<dbReference type="AlphaFoldDB" id="A0A931PTW9"/>
<dbReference type="InterPro" id="IPR035940">
    <property type="entry name" value="CAP_sf"/>
</dbReference>
<feature type="signal peptide" evidence="1">
    <location>
        <begin position="1"/>
        <end position="26"/>
    </location>
</feature>
<reference evidence="3" key="1">
    <citation type="submission" date="2020-07" db="EMBL/GenBank/DDBJ databases">
        <title>Huge and variable diversity of episymbiotic CPR bacteria and DPANN archaea in groundwater ecosystems.</title>
        <authorList>
            <person name="He C.Y."/>
            <person name="Keren R."/>
            <person name="Whittaker M."/>
            <person name="Farag I.F."/>
            <person name="Doudna J."/>
            <person name="Cate J.H.D."/>
            <person name="Banfield J.F."/>
        </authorList>
    </citation>
    <scope>NUCLEOTIDE SEQUENCE</scope>
    <source>
        <strain evidence="3">NC_groundwater_17_Pr7_B-0.1um_64_12</strain>
    </source>
</reference>
<comment type="caution">
    <text evidence="3">The sequence shown here is derived from an EMBL/GenBank/DDBJ whole genome shotgun (WGS) entry which is preliminary data.</text>
</comment>
<organism evidence="3 4">
    <name type="scientific">Fimbriimonas ginsengisoli</name>
    <dbReference type="NCBI Taxonomy" id="1005039"/>
    <lineage>
        <taxon>Bacteria</taxon>
        <taxon>Bacillati</taxon>
        <taxon>Armatimonadota</taxon>
        <taxon>Fimbriimonadia</taxon>
        <taxon>Fimbriimonadales</taxon>
        <taxon>Fimbriimonadaceae</taxon>
        <taxon>Fimbriimonas</taxon>
    </lineage>
</organism>
<dbReference type="InterPro" id="IPR014044">
    <property type="entry name" value="CAP_dom"/>
</dbReference>
<dbReference type="Proteomes" id="UP000727962">
    <property type="component" value="Unassembled WGS sequence"/>
</dbReference>
<evidence type="ECO:0000313" key="4">
    <source>
        <dbReference type="Proteomes" id="UP000727962"/>
    </source>
</evidence>
<proteinExistence type="predicted"/>
<dbReference type="Gene3D" id="3.40.33.10">
    <property type="entry name" value="CAP"/>
    <property type="match status" value="1"/>
</dbReference>
<accession>A0A931PTW9</accession>
<dbReference type="SUPFAM" id="SSF55797">
    <property type="entry name" value="PR-1-like"/>
    <property type="match status" value="1"/>
</dbReference>
<gene>
    <name evidence="3" type="ORF">HYR64_02310</name>
</gene>
<feature type="domain" description="SCP" evidence="2">
    <location>
        <begin position="137"/>
        <end position="243"/>
    </location>
</feature>
<dbReference type="Pfam" id="PF00188">
    <property type="entry name" value="CAP"/>
    <property type="match status" value="1"/>
</dbReference>
<evidence type="ECO:0000259" key="2">
    <source>
        <dbReference type="Pfam" id="PF00188"/>
    </source>
</evidence>